<evidence type="ECO:0000259" key="7">
    <source>
        <dbReference type="Pfam" id="PF00172"/>
    </source>
</evidence>
<dbReference type="InterPro" id="IPR001138">
    <property type="entry name" value="Zn2Cys6_DnaBD"/>
</dbReference>
<evidence type="ECO:0000313" key="9">
    <source>
        <dbReference type="Proteomes" id="UP001365542"/>
    </source>
</evidence>
<evidence type="ECO:0000256" key="6">
    <source>
        <dbReference type="ARBA" id="ARBA00023242"/>
    </source>
</evidence>
<evidence type="ECO:0000313" key="8">
    <source>
        <dbReference type="EMBL" id="KAK6537226.1"/>
    </source>
</evidence>
<dbReference type="GO" id="GO:0000981">
    <property type="term" value="F:DNA-binding transcription factor activity, RNA polymerase II-specific"/>
    <property type="evidence" value="ECO:0007669"/>
    <property type="project" value="InterPro"/>
</dbReference>
<sequence length="470" mass="53084">MATELLLFVSVHLPIYYAHKIIIIRIRHKRCDEQKPICQNCQKTSRVCDGYIDETTGLRYGGQQSHTSDSQIVKSPSQLRFSTEREAQGFRFFENISALQLAHALGSYDWSTFILQSAHQNRTLLHGIIGIGSLCKKLEVNDHVISNAPDAKALHEFALEQYFEAISGLRSALDNSSGDVLPQESVLLASILFVIFEFLQGNADGAIIHLRSGFQIASNLEDSSLARRMQILLAMMDMTMTVWLGKDRGYSGSGISFHLISTTDLGPSRPGVQACMNELMLLNNDVQSIRHAEACDISSSLSSNMFEPGFNFNNEKHMLRLRLYSWYQTFFRTYFEDKYASTTLHASYLMTQLLLGENSDFESFGNNVDDTITSKYEKIVRIIEEALVEVRPPRRFSLCAEDGLEDVTLLPVFSFRFSFAQPLFFVARTAPDINLRLRAIDILLRDPWREGAWDSGALGLIARQSLPHNP</sequence>
<keyword evidence="9" id="KW-1185">Reference proteome</keyword>
<dbReference type="CDD" id="cd00067">
    <property type="entry name" value="GAL4"/>
    <property type="match status" value="1"/>
</dbReference>
<dbReference type="InterPro" id="IPR052360">
    <property type="entry name" value="Transcr_Regulatory_Proteins"/>
</dbReference>
<comment type="caution">
    <text evidence="8">The sequence shown here is derived from an EMBL/GenBank/DDBJ whole genome shotgun (WGS) entry which is preliminary data.</text>
</comment>
<dbReference type="PANTHER" id="PTHR36206:SF12">
    <property type="entry name" value="ASPERCRYPTIN BIOSYNTHESIS CLUSTER-SPECIFIC TRANSCRIPTION REGULATOR ATNN-RELATED"/>
    <property type="match status" value="1"/>
</dbReference>
<dbReference type="InterPro" id="IPR021858">
    <property type="entry name" value="Fun_TF"/>
</dbReference>
<dbReference type="SUPFAM" id="SSF57701">
    <property type="entry name" value="Zn2/Cys6 DNA-binding domain"/>
    <property type="match status" value="1"/>
</dbReference>
<dbReference type="EMBL" id="JAVHJO010000009">
    <property type="protein sequence ID" value="KAK6537226.1"/>
    <property type="molecule type" value="Genomic_DNA"/>
</dbReference>
<feature type="domain" description="Zn(2)-C6 fungal-type" evidence="7">
    <location>
        <begin position="25"/>
        <end position="51"/>
    </location>
</feature>
<accession>A0AAV9X5F8</accession>
<dbReference type="Pfam" id="PF11951">
    <property type="entry name" value="Fungal_trans_2"/>
    <property type="match status" value="1"/>
</dbReference>
<protein>
    <recommendedName>
        <fullName evidence="7">Zn(2)-C6 fungal-type domain-containing protein</fullName>
    </recommendedName>
</protein>
<keyword evidence="4" id="KW-0238">DNA-binding</keyword>
<dbReference type="AlphaFoldDB" id="A0AAV9X5F8"/>
<dbReference type="InterPro" id="IPR036864">
    <property type="entry name" value="Zn2-C6_fun-type_DNA-bd_sf"/>
</dbReference>
<dbReference type="GO" id="GO:0008270">
    <property type="term" value="F:zinc ion binding"/>
    <property type="evidence" value="ECO:0007669"/>
    <property type="project" value="InterPro"/>
</dbReference>
<keyword evidence="3" id="KW-0805">Transcription regulation</keyword>
<gene>
    <name evidence="8" type="ORF">TWF694_011422</name>
</gene>
<keyword evidence="5" id="KW-0804">Transcription</keyword>
<keyword evidence="1" id="KW-0479">Metal-binding</keyword>
<evidence type="ECO:0000256" key="1">
    <source>
        <dbReference type="ARBA" id="ARBA00022723"/>
    </source>
</evidence>
<evidence type="ECO:0000256" key="3">
    <source>
        <dbReference type="ARBA" id="ARBA00023015"/>
    </source>
</evidence>
<keyword evidence="6" id="KW-0539">Nucleus</keyword>
<dbReference type="Pfam" id="PF00172">
    <property type="entry name" value="Zn_clus"/>
    <property type="match status" value="1"/>
</dbReference>
<reference evidence="8 9" key="1">
    <citation type="submission" date="2019-10" db="EMBL/GenBank/DDBJ databases">
        <authorList>
            <person name="Palmer J.M."/>
        </authorList>
    </citation>
    <scope>NUCLEOTIDE SEQUENCE [LARGE SCALE GENOMIC DNA]</scope>
    <source>
        <strain evidence="8 9">TWF694</strain>
    </source>
</reference>
<evidence type="ECO:0000256" key="4">
    <source>
        <dbReference type="ARBA" id="ARBA00023125"/>
    </source>
</evidence>
<evidence type="ECO:0000256" key="5">
    <source>
        <dbReference type="ARBA" id="ARBA00023163"/>
    </source>
</evidence>
<dbReference type="Proteomes" id="UP001365542">
    <property type="component" value="Unassembled WGS sequence"/>
</dbReference>
<dbReference type="PANTHER" id="PTHR36206">
    <property type="entry name" value="ASPERCRYPTIN BIOSYNTHESIS CLUSTER-SPECIFIC TRANSCRIPTION REGULATOR ATNN-RELATED"/>
    <property type="match status" value="1"/>
</dbReference>
<name>A0AAV9X5F8_9PEZI</name>
<keyword evidence="2" id="KW-0862">Zinc</keyword>
<proteinExistence type="predicted"/>
<organism evidence="8 9">
    <name type="scientific">Orbilia ellipsospora</name>
    <dbReference type="NCBI Taxonomy" id="2528407"/>
    <lineage>
        <taxon>Eukaryota</taxon>
        <taxon>Fungi</taxon>
        <taxon>Dikarya</taxon>
        <taxon>Ascomycota</taxon>
        <taxon>Pezizomycotina</taxon>
        <taxon>Orbiliomycetes</taxon>
        <taxon>Orbiliales</taxon>
        <taxon>Orbiliaceae</taxon>
        <taxon>Orbilia</taxon>
    </lineage>
</organism>
<dbReference type="GO" id="GO:0003677">
    <property type="term" value="F:DNA binding"/>
    <property type="evidence" value="ECO:0007669"/>
    <property type="project" value="UniProtKB-KW"/>
</dbReference>
<evidence type="ECO:0000256" key="2">
    <source>
        <dbReference type="ARBA" id="ARBA00022833"/>
    </source>
</evidence>